<dbReference type="InterPro" id="IPR017583">
    <property type="entry name" value="Tagatose/fructose_Pkinase"/>
</dbReference>
<dbReference type="Proteomes" id="UP000591626">
    <property type="component" value="Unassembled WGS sequence"/>
</dbReference>
<dbReference type="PANTHER" id="PTHR46566:SF5">
    <property type="entry name" value="1-PHOSPHOFRUCTOKINASE"/>
    <property type="match status" value="1"/>
</dbReference>
<organism evidence="9 10">
    <name type="scientific">Corynebacterium coyleae</name>
    <dbReference type="NCBI Taxonomy" id="53374"/>
    <lineage>
        <taxon>Bacteria</taxon>
        <taxon>Bacillati</taxon>
        <taxon>Actinomycetota</taxon>
        <taxon>Actinomycetes</taxon>
        <taxon>Mycobacteriales</taxon>
        <taxon>Corynebacteriaceae</taxon>
        <taxon>Corynebacterium</taxon>
    </lineage>
</organism>
<dbReference type="NCBIfam" id="TIGR03168">
    <property type="entry name" value="1-PFK"/>
    <property type="match status" value="1"/>
</dbReference>
<dbReference type="InterPro" id="IPR002139">
    <property type="entry name" value="Ribo/fructo_kinase"/>
</dbReference>
<dbReference type="AlphaFoldDB" id="A0AAP6XKC2"/>
<evidence type="ECO:0000256" key="6">
    <source>
        <dbReference type="PIRNR" id="PIRNR000535"/>
    </source>
</evidence>
<dbReference type="PROSITE" id="PS00584">
    <property type="entry name" value="PFKB_KINASES_2"/>
    <property type="match status" value="1"/>
</dbReference>
<dbReference type="SUPFAM" id="SSF53613">
    <property type="entry name" value="Ribokinase-like"/>
    <property type="match status" value="1"/>
</dbReference>
<dbReference type="Pfam" id="PF00294">
    <property type="entry name" value="PfkB"/>
    <property type="match status" value="1"/>
</dbReference>
<evidence type="ECO:0000313" key="10">
    <source>
        <dbReference type="Proteomes" id="UP000591626"/>
    </source>
</evidence>
<dbReference type="PANTHER" id="PTHR46566">
    <property type="entry name" value="1-PHOSPHOFRUCTOKINASE-RELATED"/>
    <property type="match status" value="1"/>
</dbReference>
<proteinExistence type="inferred from homology"/>
<sequence>MDVTVNVPVLKRGEVARISQTRKEAGGKGVNVAHACAKAGIRTIAIAPCAPSDPFADVIRELPVQFHPVAIAASVRTNTAIVEDDATTTKINEPGARLCDDEKAAVESAIDSVVADAEAVVLAGSLPPGVPTDWYADLVERIRRVNAGALVAVDTSDAPLQAIGERLDTSAPDVLKPNAFELAQLTGGDGSALERSASEGDYAAIVSAAQKLIDHGVNEVLVTLGGAGACLVTRAGAWAATPPPVTVLSTVGAGDSSLAGYLMARIAGDEPAECLRRAVAYGSAAASLPGTGIPSPSDIDLEHTHVFPV</sequence>
<dbReference type="InterPro" id="IPR002173">
    <property type="entry name" value="Carboh/pur_kinase_PfkB_CS"/>
</dbReference>
<dbReference type="GO" id="GO:0008443">
    <property type="term" value="F:phosphofructokinase activity"/>
    <property type="evidence" value="ECO:0007669"/>
    <property type="project" value="TreeGrafter"/>
</dbReference>
<dbReference type="GO" id="GO:0005524">
    <property type="term" value="F:ATP binding"/>
    <property type="evidence" value="ECO:0007669"/>
    <property type="project" value="UniProtKB-KW"/>
</dbReference>
<dbReference type="Gene3D" id="3.40.1190.20">
    <property type="match status" value="1"/>
</dbReference>
<accession>A0AAP6XKC2</accession>
<feature type="domain" description="Carbohydrate kinase PfkB" evidence="8">
    <location>
        <begin position="4"/>
        <end position="297"/>
    </location>
</feature>
<dbReference type="CDD" id="cd01164">
    <property type="entry name" value="FruK_PfkB_like"/>
    <property type="match status" value="1"/>
</dbReference>
<name>A0AAP6XKC2_9CORY</name>
<evidence type="ECO:0000259" key="8">
    <source>
        <dbReference type="Pfam" id="PF00294"/>
    </source>
</evidence>
<evidence type="ECO:0000313" key="9">
    <source>
        <dbReference type="EMBL" id="NJJ02772.1"/>
    </source>
</evidence>
<dbReference type="PIRSF" id="PIRSF000535">
    <property type="entry name" value="1PFK/6PFK/LacC"/>
    <property type="match status" value="1"/>
</dbReference>
<evidence type="ECO:0000256" key="3">
    <source>
        <dbReference type="ARBA" id="ARBA00022741"/>
    </source>
</evidence>
<comment type="caution">
    <text evidence="9">The sequence shown here is derived from an EMBL/GenBank/DDBJ whole genome shotgun (WGS) entry which is preliminary data.</text>
</comment>
<evidence type="ECO:0000256" key="1">
    <source>
        <dbReference type="ARBA" id="ARBA00010688"/>
    </source>
</evidence>
<evidence type="ECO:0000256" key="4">
    <source>
        <dbReference type="ARBA" id="ARBA00022777"/>
    </source>
</evidence>
<keyword evidence="5" id="KW-0067">ATP-binding</keyword>
<dbReference type="InterPro" id="IPR029056">
    <property type="entry name" value="Ribokinase-like"/>
</dbReference>
<evidence type="ECO:0000256" key="2">
    <source>
        <dbReference type="ARBA" id="ARBA00022679"/>
    </source>
</evidence>
<keyword evidence="4 7" id="KW-0418">Kinase</keyword>
<keyword evidence="3" id="KW-0547">Nucleotide-binding</keyword>
<gene>
    <name evidence="9" type="ORF">HC138_00040</name>
</gene>
<protein>
    <submittedName>
        <fullName evidence="9">1-phosphofructokinase family hexose kinase</fullName>
    </submittedName>
</protein>
<comment type="similarity">
    <text evidence="1 7">Belongs to the carbohydrate kinase PfkB family.</text>
</comment>
<keyword evidence="2 6" id="KW-0808">Transferase</keyword>
<evidence type="ECO:0000256" key="5">
    <source>
        <dbReference type="ARBA" id="ARBA00022840"/>
    </source>
</evidence>
<reference evidence="9 10" key="1">
    <citation type="submission" date="2020-03" db="EMBL/GenBank/DDBJ databases">
        <title>Draft genome sequences of bacterial isolates from the female urobiome.</title>
        <authorList>
            <person name="Miller-Ensminger T."/>
            <person name="Wolfe A.J."/>
            <person name="Putonti C."/>
        </authorList>
    </citation>
    <scope>NUCLEOTIDE SEQUENCE [LARGE SCALE GENOMIC DNA]</scope>
    <source>
        <strain evidence="9 10">UMB8490</strain>
    </source>
</reference>
<dbReference type="EMBL" id="JAAUVV010000001">
    <property type="protein sequence ID" value="NJJ02772.1"/>
    <property type="molecule type" value="Genomic_DNA"/>
</dbReference>
<dbReference type="InterPro" id="IPR011611">
    <property type="entry name" value="PfkB_dom"/>
</dbReference>
<dbReference type="PRINTS" id="PR00990">
    <property type="entry name" value="RIBOKINASE"/>
</dbReference>
<evidence type="ECO:0000256" key="7">
    <source>
        <dbReference type="RuleBase" id="RU003704"/>
    </source>
</evidence>
<dbReference type="GO" id="GO:0005829">
    <property type="term" value="C:cytosol"/>
    <property type="evidence" value="ECO:0007669"/>
    <property type="project" value="TreeGrafter"/>
</dbReference>